<sequence>MVSDQKAQTKAAQTAADDEGAPVASLTPAARRALDEAAQRREQRLADENSKREIGGRGGKDPARYGDWEVKGIAVDF</sequence>
<comment type="similarity">
    <text evidence="1">Belongs to the SDHAF4 family.</text>
</comment>
<feature type="compositionally biased region" description="Low complexity" evidence="2">
    <location>
        <begin position="1"/>
        <end position="15"/>
    </location>
</feature>
<feature type="compositionally biased region" description="Basic and acidic residues" evidence="2">
    <location>
        <begin position="32"/>
        <end position="65"/>
    </location>
</feature>
<feature type="region of interest" description="Disordered" evidence="2">
    <location>
        <begin position="1"/>
        <end position="65"/>
    </location>
</feature>
<name>A0A4R0P9L1_9HYPH</name>
<dbReference type="InterPro" id="IPR012875">
    <property type="entry name" value="SDHF4"/>
</dbReference>
<protein>
    <submittedName>
        <fullName evidence="3">DUF1674 domain-containing protein</fullName>
    </submittedName>
</protein>
<evidence type="ECO:0000313" key="4">
    <source>
        <dbReference type="Proteomes" id="UP000291301"/>
    </source>
</evidence>
<dbReference type="EMBL" id="SJST01000004">
    <property type="protein sequence ID" value="TCD13849.1"/>
    <property type="molecule type" value="Genomic_DNA"/>
</dbReference>
<organism evidence="3 4">
    <name type="scientific">Oricola cellulosilytica</name>
    <dbReference type="NCBI Taxonomy" id="1429082"/>
    <lineage>
        <taxon>Bacteria</taxon>
        <taxon>Pseudomonadati</taxon>
        <taxon>Pseudomonadota</taxon>
        <taxon>Alphaproteobacteria</taxon>
        <taxon>Hyphomicrobiales</taxon>
        <taxon>Ahrensiaceae</taxon>
        <taxon>Oricola</taxon>
    </lineage>
</organism>
<dbReference type="AlphaFoldDB" id="A0A4R0P9L1"/>
<proteinExistence type="inferred from homology"/>
<accession>A0A4R0P9L1</accession>
<dbReference type="Proteomes" id="UP000291301">
    <property type="component" value="Unassembled WGS sequence"/>
</dbReference>
<evidence type="ECO:0000256" key="2">
    <source>
        <dbReference type="SAM" id="MobiDB-lite"/>
    </source>
</evidence>
<evidence type="ECO:0000313" key="3">
    <source>
        <dbReference type="EMBL" id="TCD13849.1"/>
    </source>
</evidence>
<dbReference type="OrthoDB" id="8481828at2"/>
<dbReference type="RefSeq" id="WP_131569265.1">
    <property type="nucleotide sequence ID" value="NZ_JAINFK010000003.1"/>
</dbReference>
<dbReference type="Pfam" id="PF07896">
    <property type="entry name" value="DUF1674"/>
    <property type="match status" value="1"/>
</dbReference>
<comment type="caution">
    <text evidence="3">The sequence shown here is derived from an EMBL/GenBank/DDBJ whole genome shotgun (WGS) entry which is preliminary data.</text>
</comment>
<evidence type="ECO:0000256" key="1">
    <source>
        <dbReference type="ARBA" id="ARBA00005701"/>
    </source>
</evidence>
<reference evidence="3 4" key="1">
    <citation type="journal article" date="2015" name="Antonie Van Leeuwenhoek">
        <title>Oricola cellulosilytica gen. nov., sp. nov., a cellulose-degrading bacterium of the family Phyllobacteriaceae isolated from surface seashore water, and emended descriptions of Mesorhizobium loti and Phyllobacterium myrsinacearum.</title>
        <authorList>
            <person name="Hameed A."/>
            <person name="Shahina M."/>
            <person name="Lai W.A."/>
            <person name="Lin S.Y."/>
            <person name="Young L.S."/>
            <person name="Liu Y.C."/>
            <person name="Hsu Y.H."/>
            <person name="Young C.C."/>
        </authorList>
    </citation>
    <scope>NUCLEOTIDE SEQUENCE [LARGE SCALE GENOMIC DNA]</scope>
    <source>
        <strain evidence="3 4">KCTC 52183</strain>
    </source>
</reference>
<gene>
    <name evidence="3" type="ORF">E0D97_12180</name>
</gene>
<keyword evidence="4" id="KW-1185">Reference proteome</keyword>